<reference evidence="1 2" key="1">
    <citation type="submission" date="2017-09" db="EMBL/GenBank/DDBJ databases">
        <title>Depth-based differentiation of microbial function through sediment-hosted aquifers and enrichment of novel symbionts in the deep terrestrial subsurface.</title>
        <authorList>
            <person name="Probst A.J."/>
            <person name="Ladd B."/>
            <person name="Jarett J.K."/>
            <person name="Geller-Mcgrath D.E."/>
            <person name="Sieber C.M."/>
            <person name="Emerson J.B."/>
            <person name="Anantharaman K."/>
            <person name="Thomas B.C."/>
            <person name="Malmstrom R."/>
            <person name="Stieglmeier M."/>
            <person name="Klingl A."/>
            <person name="Woyke T."/>
            <person name="Ryan C.M."/>
            <person name="Banfield J.F."/>
        </authorList>
    </citation>
    <scope>NUCLEOTIDE SEQUENCE [LARGE SCALE GENOMIC DNA]</scope>
    <source>
        <strain evidence="1">CG11_big_fil_rev_8_21_14_0_20_45_26</strain>
    </source>
</reference>
<organism evidence="1 2">
    <name type="scientific">Candidatus Abzuiibacterium crystallinum</name>
    <dbReference type="NCBI Taxonomy" id="1974748"/>
    <lineage>
        <taxon>Bacteria</taxon>
        <taxon>Pseudomonadati</taxon>
        <taxon>Candidatus Omnitrophota</taxon>
        <taxon>Candidatus Abzuiibacterium</taxon>
    </lineage>
</organism>
<accession>A0A2H0LT36</accession>
<dbReference type="EMBL" id="PCVY01000003">
    <property type="protein sequence ID" value="PIQ87521.1"/>
    <property type="molecule type" value="Genomic_DNA"/>
</dbReference>
<dbReference type="Proteomes" id="UP000230859">
    <property type="component" value="Unassembled WGS sequence"/>
</dbReference>
<dbReference type="AlphaFoldDB" id="A0A2H0LT36"/>
<evidence type="ECO:0000313" key="1">
    <source>
        <dbReference type="EMBL" id="PIQ87521.1"/>
    </source>
</evidence>
<evidence type="ECO:0000313" key="2">
    <source>
        <dbReference type="Proteomes" id="UP000230859"/>
    </source>
</evidence>
<proteinExistence type="predicted"/>
<name>A0A2H0LT36_9BACT</name>
<protein>
    <submittedName>
        <fullName evidence="1">Uncharacterized protein</fullName>
    </submittedName>
</protein>
<gene>
    <name evidence="1" type="ORF">COV74_00170</name>
</gene>
<sequence>MGYTHYWYRRDREIPRNIFNAILSDFIKLVPALEDFGILLADGHGKGVPTLDSDLISFNGKRRCGHPASYELGIAWPTTNAGGIANPWREDVRSKPWFGGLTIEKRICAGDCSHETCYFPRAYQDDEASFDSHPGKREGTGWQFECCKTAYKPYDLAVTAFLVIAKHHLKESIHVVSDGVTQHWADARIICTQHLSYGIDFELDR</sequence>
<comment type="caution">
    <text evidence="1">The sequence shown here is derived from an EMBL/GenBank/DDBJ whole genome shotgun (WGS) entry which is preliminary data.</text>
</comment>